<dbReference type="EMBL" id="JAULSX010000003">
    <property type="protein sequence ID" value="KAK3494126.1"/>
    <property type="molecule type" value="Genomic_DNA"/>
</dbReference>
<proteinExistence type="predicted"/>
<gene>
    <name evidence="3" type="ORF">B0T23DRAFT_354843</name>
</gene>
<keyword evidence="4" id="KW-1185">Reference proteome</keyword>
<evidence type="ECO:0000256" key="2">
    <source>
        <dbReference type="SAM" id="SignalP"/>
    </source>
</evidence>
<feature type="compositionally biased region" description="Low complexity" evidence="1">
    <location>
        <begin position="303"/>
        <end position="333"/>
    </location>
</feature>
<name>A0AAJ0MSB0_9PEZI</name>
<sequence>MPVKFAISSSALSLALLLFGHGNPCLAATTVDNSYIYLDNAEYLVESSNLIKMSWSALEAAFASPNRSDIATFTGLDWTKPYPGTPVSGFTAHLRIADEVRFPPAVTEENVVTNVAALNFGIPPSMRKANGLPKSMHSSWYICQHYYISTLPDPTSDIAHDCSFLPSQCQKDLKASLTKNWGAFESEQGGMCGTWAFDFITESCQGTLGRLTSDVLGCPASITEDDGSARDFAVDEVGPYAWMVGTNYNDPGNQTSYYAASNRTYIFATVFGYNSGYTGSVQPVVELACLRPQWTAPPEPPKSTQTTSSSSSSLSSSSTSFTSTASGSSSKTSMASSASAISGSSTAMSSTALASSSSLTSSKTTTSTAHALPSSTMHCIGGTTAEGVSGNLIGLCSYSCDYDHCLDSACICTQSAAAAVAAPTQLAGKHGCPADNQSPSNSDYSYYVDMCEFICSRAVVKLCETSEDKRYARARNARLIMSNEVPDMPTDDVKPYCFWHPDTANEETYRLLATRYPDMAYPVGRACAVAGYDGLYHELDILPEVSIAEEARESSAANAGSKAIFDHIMKQPVCYAVLDDYTRSVHHQNPRSPAFMNGDTAVRSTLDVTVTPRDVPDWCDTRHFFDIAEDYHVAEVTTHRSFFASQGTLPPEHVELLYSPLPSHLPTIIKDPLIVMAAYEGNLDRYIRLRRPHMVEQEHGAVLRGIYHNTTFAKWWSLQGDKCEFDIRAATLARFIMVNDLSHITETDPHPEDDSDEIPGMIWWPLIPAEETLKALAKRRPDMHLQVAMACIAGNYKELWDKLAPKPSRQLYEQASLCHDASVRNHFVDYLERRASELGLNVKALKEVNKVLAHDWCWNAARLDKEPTSCWLPKEISIVGETGYPDTDNVYGSPDQTNLAGDYHSNWELHICSSEEMRAKIPASESGIYLYDNDDE</sequence>
<protein>
    <submittedName>
        <fullName evidence="3">Uncharacterized protein</fullName>
    </submittedName>
</protein>
<organism evidence="3 4">
    <name type="scientific">Neurospora hispaniola</name>
    <dbReference type="NCBI Taxonomy" id="588809"/>
    <lineage>
        <taxon>Eukaryota</taxon>
        <taxon>Fungi</taxon>
        <taxon>Dikarya</taxon>
        <taxon>Ascomycota</taxon>
        <taxon>Pezizomycotina</taxon>
        <taxon>Sordariomycetes</taxon>
        <taxon>Sordariomycetidae</taxon>
        <taxon>Sordariales</taxon>
        <taxon>Sordariaceae</taxon>
        <taxon>Neurospora</taxon>
    </lineage>
</organism>
<evidence type="ECO:0000313" key="4">
    <source>
        <dbReference type="Proteomes" id="UP001285908"/>
    </source>
</evidence>
<evidence type="ECO:0000313" key="3">
    <source>
        <dbReference type="EMBL" id="KAK3494126.1"/>
    </source>
</evidence>
<feature type="signal peptide" evidence="2">
    <location>
        <begin position="1"/>
        <end position="27"/>
    </location>
</feature>
<comment type="caution">
    <text evidence="3">The sequence shown here is derived from an EMBL/GenBank/DDBJ whole genome shotgun (WGS) entry which is preliminary data.</text>
</comment>
<dbReference type="GeneID" id="87873763"/>
<feature type="region of interest" description="Disordered" evidence="1">
    <location>
        <begin position="295"/>
        <end position="333"/>
    </location>
</feature>
<dbReference type="AlphaFoldDB" id="A0AAJ0MSB0"/>
<reference evidence="3 4" key="1">
    <citation type="journal article" date="2023" name="Mol. Phylogenet. Evol.">
        <title>Genome-scale phylogeny and comparative genomics of the fungal order Sordariales.</title>
        <authorList>
            <person name="Hensen N."/>
            <person name="Bonometti L."/>
            <person name="Westerberg I."/>
            <person name="Brannstrom I.O."/>
            <person name="Guillou S."/>
            <person name="Cros-Aarteil S."/>
            <person name="Calhoun S."/>
            <person name="Haridas S."/>
            <person name="Kuo A."/>
            <person name="Mondo S."/>
            <person name="Pangilinan J."/>
            <person name="Riley R."/>
            <person name="LaButti K."/>
            <person name="Andreopoulos B."/>
            <person name="Lipzen A."/>
            <person name="Chen C."/>
            <person name="Yan M."/>
            <person name="Daum C."/>
            <person name="Ng V."/>
            <person name="Clum A."/>
            <person name="Steindorff A."/>
            <person name="Ohm R.A."/>
            <person name="Martin F."/>
            <person name="Silar P."/>
            <person name="Natvig D.O."/>
            <person name="Lalanne C."/>
            <person name="Gautier V."/>
            <person name="Ament-Velasquez S.L."/>
            <person name="Kruys A."/>
            <person name="Hutchinson M.I."/>
            <person name="Powell A.J."/>
            <person name="Barry K."/>
            <person name="Miller A.N."/>
            <person name="Grigoriev I.V."/>
            <person name="Debuchy R."/>
            <person name="Gladieux P."/>
            <person name="Hiltunen Thoren M."/>
            <person name="Johannesson H."/>
        </authorList>
    </citation>
    <scope>NUCLEOTIDE SEQUENCE [LARGE SCALE GENOMIC DNA]</scope>
    <source>
        <strain evidence="3 4">FGSC 10403</strain>
    </source>
</reference>
<accession>A0AAJ0MSB0</accession>
<dbReference type="Proteomes" id="UP001285908">
    <property type="component" value="Unassembled WGS sequence"/>
</dbReference>
<evidence type="ECO:0000256" key="1">
    <source>
        <dbReference type="SAM" id="MobiDB-lite"/>
    </source>
</evidence>
<feature type="chain" id="PRO_5042605961" evidence="2">
    <location>
        <begin position="28"/>
        <end position="936"/>
    </location>
</feature>
<keyword evidence="2" id="KW-0732">Signal</keyword>
<dbReference type="RefSeq" id="XP_062693555.1">
    <property type="nucleotide sequence ID" value="XM_062836141.1"/>
</dbReference>